<dbReference type="RefSeq" id="WP_272734870.1">
    <property type="nucleotide sequence ID" value="NZ_CP116942.1"/>
</dbReference>
<dbReference type="EMBL" id="CP116942">
    <property type="protein sequence ID" value="WCO65345.1"/>
    <property type="molecule type" value="Genomic_DNA"/>
</dbReference>
<proteinExistence type="predicted"/>
<dbReference type="KEGG" id="ima:PO878_12650"/>
<name>A0AAE9Y304_9ACTN</name>
<gene>
    <name evidence="2" type="ORF">PO878_12650</name>
</gene>
<keyword evidence="1" id="KW-1133">Transmembrane helix</keyword>
<evidence type="ECO:0008006" key="4">
    <source>
        <dbReference type="Google" id="ProtNLM"/>
    </source>
</evidence>
<protein>
    <recommendedName>
        <fullName evidence="4">LysM domain-containing protein</fullName>
    </recommendedName>
</protein>
<evidence type="ECO:0000313" key="2">
    <source>
        <dbReference type="EMBL" id="WCO65345.1"/>
    </source>
</evidence>
<feature type="transmembrane region" description="Helical" evidence="1">
    <location>
        <begin position="47"/>
        <end position="65"/>
    </location>
</feature>
<evidence type="ECO:0000313" key="3">
    <source>
        <dbReference type="Proteomes" id="UP001216390"/>
    </source>
</evidence>
<keyword evidence="1" id="KW-0472">Membrane</keyword>
<dbReference type="AlphaFoldDB" id="A0AAE9Y304"/>
<keyword evidence="3" id="KW-1185">Reference proteome</keyword>
<sequence>MAAVLSPAPSLRPAPTGWRAPAPRPALRVVEGGLSPRAMAPVYRRRRLVAVLVLVTVLVVGAQLLQAAGGVAARWSAPAPATIEGPTVVVEADAGDTLWTLARRVRPAGDVRPAVEAMLAERGDAGLEVGDRVRVPLG</sequence>
<reference evidence="2" key="1">
    <citation type="submission" date="2023-01" db="EMBL/GenBank/DDBJ databases">
        <title>The diversity of Class Acidimicrobiia in South China Sea sediment environments and the proposal of Iamia marina sp. nov., a novel species of the genus Iamia.</title>
        <authorList>
            <person name="He Y."/>
            <person name="Tian X."/>
        </authorList>
    </citation>
    <scope>NUCLEOTIDE SEQUENCE</scope>
    <source>
        <strain evidence="2">DSM 19957</strain>
    </source>
</reference>
<keyword evidence="1" id="KW-0812">Transmembrane</keyword>
<organism evidence="2 3">
    <name type="scientific">Iamia majanohamensis</name>
    <dbReference type="NCBI Taxonomy" id="467976"/>
    <lineage>
        <taxon>Bacteria</taxon>
        <taxon>Bacillati</taxon>
        <taxon>Actinomycetota</taxon>
        <taxon>Acidimicrobiia</taxon>
        <taxon>Acidimicrobiales</taxon>
        <taxon>Iamiaceae</taxon>
        <taxon>Iamia</taxon>
    </lineage>
</organism>
<dbReference type="Proteomes" id="UP001216390">
    <property type="component" value="Chromosome"/>
</dbReference>
<accession>A0AAE9Y304</accession>
<evidence type="ECO:0000256" key="1">
    <source>
        <dbReference type="SAM" id="Phobius"/>
    </source>
</evidence>